<dbReference type="AlphaFoldDB" id="A0A2P6N505"/>
<evidence type="ECO:0000259" key="6">
    <source>
        <dbReference type="Pfam" id="PF01416"/>
    </source>
</evidence>
<dbReference type="FunCoup" id="A0A2P6N505">
    <property type="interactions" value="49"/>
</dbReference>
<evidence type="ECO:0000256" key="3">
    <source>
        <dbReference type="ARBA" id="ARBA00023235"/>
    </source>
</evidence>
<feature type="compositionally biased region" description="Basic and acidic residues" evidence="5">
    <location>
        <begin position="200"/>
        <end position="215"/>
    </location>
</feature>
<protein>
    <recommendedName>
        <fullName evidence="4">tRNA pseudouridine synthase</fullName>
        <ecNumber evidence="4">5.4.99.12</ecNumber>
    </recommendedName>
</protein>
<evidence type="ECO:0000256" key="5">
    <source>
        <dbReference type="SAM" id="MobiDB-lite"/>
    </source>
</evidence>
<proteinExistence type="inferred from homology"/>
<dbReference type="InParanoid" id="A0A2P6N505"/>
<dbReference type="InterPro" id="IPR020097">
    <property type="entry name" value="PsdUridine_synth_TruA_a/b_dom"/>
</dbReference>
<feature type="domain" description="Pseudouridine synthase I TruA alpha/beta" evidence="6">
    <location>
        <begin position="249"/>
        <end position="330"/>
    </location>
</feature>
<comment type="similarity">
    <text evidence="1 4">Belongs to the tRNA pseudouridine synthase TruA family.</text>
</comment>
<accession>A0A2P6N505</accession>
<dbReference type="InterPro" id="IPR020095">
    <property type="entry name" value="PsdUridine_synth_TruA_C"/>
</dbReference>
<evidence type="ECO:0000256" key="4">
    <source>
        <dbReference type="RuleBase" id="RU003792"/>
    </source>
</evidence>
<dbReference type="Gene3D" id="3.30.70.660">
    <property type="entry name" value="Pseudouridine synthase I, catalytic domain, C-terminal subdomain"/>
    <property type="match status" value="1"/>
</dbReference>
<dbReference type="GO" id="GO:0003723">
    <property type="term" value="F:RNA binding"/>
    <property type="evidence" value="ECO:0007669"/>
    <property type="project" value="InterPro"/>
</dbReference>
<dbReference type="GO" id="GO:0160147">
    <property type="term" value="F:tRNA pseudouridine(38-40) synthase activity"/>
    <property type="evidence" value="ECO:0007669"/>
    <property type="project" value="UniProtKB-EC"/>
</dbReference>
<feature type="compositionally biased region" description="Basic and acidic residues" evidence="5">
    <location>
        <begin position="227"/>
        <end position="239"/>
    </location>
</feature>
<evidence type="ECO:0000256" key="1">
    <source>
        <dbReference type="ARBA" id="ARBA00009375"/>
    </source>
</evidence>
<sequence length="464" mass="53059">MTSNNSNRQRHEKKVRPSLTAPSPQFAGINAGFENKLKRRFALVTAYCGTSYNAVEGEIMIALQKAGLVKPSNTHPKQLGWNRSSRTDRGVHAIKMVVSMKLEMDGDTVNRDPAGLELSERINAHLPDDVRIAAALKVPRPFDGRRACVQRTYKYLLPARYIRESNLTLPELEQTMNYFLGTHTFHNFCGKRTPTLESMQRARDTRSPSDVHIYEEGANDESSDSVVTRREYKPNMSREEERDSFVGEKTWVRTIREFSVAGPVEVSGGEWYVFTITSNSFLYSMIRKIMTCIIAVLKGIVPPLYPKVALDSPFHFAIPLAPGEFLYLSDNVFSLSKDSGALLPYVNVGLHLDYTREQRDIYETQVRPVLEKLREKAPAGTVEGRTEAFERDVLLPHIASLDRDGDLFRSFDRDALWYCKNGDWEELLPLYYDFEPKYESIVKRREEMKKMKQKMKEESSSEGS</sequence>
<evidence type="ECO:0000313" key="7">
    <source>
        <dbReference type="EMBL" id="PRP79022.1"/>
    </source>
</evidence>
<name>A0A2P6N505_9EUKA</name>
<dbReference type="GO" id="GO:0031119">
    <property type="term" value="P:tRNA pseudouridine synthesis"/>
    <property type="evidence" value="ECO:0007669"/>
    <property type="project" value="TreeGrafter"/>
</dbReference>
<dbReference type="Pfam" id="PF01416">
    <property type="entry name" value="PseudoU_synth_1"/>
    <property type="match status" value="1"/>
</dbReference>
<organism evidence="7 8">
    <name type="scientific">Planoprotostelium fungivorum</name>
    <dbReference type="NCBI Taxonomy" id="1890364"/>
    <lineage>
        <taxon>Eukaryota</taxon>
        <taxon>Amoebozoa</taxon>
        <taxon>Evosea</taxon>
        <taxon>Variosea</taxon>
        <taxon>Cavosteliida</taxon>
        <taxon>Cavosteliaceae</taxon>
        <taxon>Planoprotostelium</taxon>
    </lineage>
</organism>
<dbReference type="InterPro" id="IPR020103">
    <property type="entry name" value="PsdUridine_synth_cat_dom_sf"/>
</dbReference>
<dbReference type="GO" id="GO:0005634">
    <property type="term" value="C:nucleus"/>
    <property type="evidence" value="ECO:0007669"/>
    <property type="project" value="TreeGrafter"/>
</dbReference>
<feature type="region of interest" description="Disordered" evidence="5">
    <location>
        <begin position="197"/>
        <end position="239"/>
    </location>
</feature>
<dbReference type="Proteomes" id="UP000241769">
    <property type="component" value="Unassembled WGS sequence"/>
</dbReference>
<dbReference type="OrthoDB" id="10256309at2759"/>
<dbReference type="GO" id="GO:1990481">
    <property type="term" value="P:mRNA pseudouridine synthesis"/>
    <property type="evidence" value="ECO:0007669"/>
    <property type="project" value="TreeGrafter"/>
</dbReference>
<comment type="catalytic activity">
    <reaction evidence="4">
        <text>uridine(38/39/40) in tRNA = pseudouridine(38/39/40) in tRNA</text>
        <dbReference type="Rhea" id="RHEA:22376"/>
        <dbReference type="Rhea" id="RHEA-COMP:10085"/>
        <dbReference type="Rhea" id="RHEA-COMP:10087"/>
        <dbReference type="ChEBI" id="CHEBI:65314"/>
        <dbReference type="ChEBI" id="CHEBI:65315"/>
        <dbReference type="EC" id="5.4.99.12"/>
    </reaction>
</comment>
<dbReference type="EC" id="5.4.99.12" evidence="4"/>
<evidence type="ECO:0000313" key="8">
    <source>
        <dbReference type="Proteomes" id="UP000241769"/>
    </source>
</evidence>
<dbReference type="STRING" id="1890364.A0A2P6N505"/>
<comment type="caution">
    <text evidence="7">The sequence shown here is derived from an EMBL/GenBank/DDBJ whole genome shotgun (WGS) entry which is preliminary data.</text>
</comment>
<feature type="non-terminal residue" evidence="7">
    <location>
        <position position="464"/>
    </location>
</feature>
<reference evidence="7 8" key="1">
    <citation type="journal article" date="2018" name="Genome Biol. Evol.">
        <title>Multiple Roots of Fruiting Body Formation in Amoebozoa.</title>
        <authorList>
            <person name="Hillmann F."/>
            <person name="Forbes G."/>
            <person name="Novohradska S."/>
            <person name="Ferling I."/>
            <person name="Riege K."/>
            <person name="Groth M."/>
            <person name="Westermann M."/>
            <person name="Marz M."/>
            <person name="Spaller T."/>
            <person name="Winckler T."/>
            <person name="Schaap P."/>
            <person name="Glockner G."/>
        </authorList>
    </citation>
    <scope>NUCLEOTIDE SEQUENCE [LARGE SCALE GENOMIC DNA]</scope>
    <source>
        <strain evidence="7 8">Jena</strain>
    </source>
</reference>
<dbReference type="InterPro" id="IPR020094">
    <property type="entry name" value="TruA/RsuA/RluB/E/F_N"/>
</dbReference>
<dbReference type="PANTHER" id="PTHR11142">
    <property type="entry name" value="PSEUDOURIDYLATE SYNTHASE"/>
    <property type="match status" value="1"/>
</dbReference>
<keyword evidence="2 4" id="KW-0819">tRNA processing</keyword>
<keyword evidence="8" id="KW-1185">Reference proteome</keyword>
<dbReference type="InterPro" id="IPR001406">
    <property type="entry name" value="PsdUridine_synth_TruA"/>
</dbReference>
<evidence type="ECO:0000256" key="2">
    <source>
        <dbReference type="ARBA" id="ARBA00022694"/>
    </source>
</evidence>
<dbReference type="PANTHER" id="PTHR11142:SF4">
    <property type="entry name" value="PSEUDOURIDYLATE SYNTHASE 1 HOMOLOG"/>
    <property type="match status" value="1"/>
</dbReference>
<gene>
    <name evidence="7" type="ORF">PROFUN_13183</name>
</gene>
<dbReference type="Gene3D" id="3.30.70.580">
    <property type="entry name" value="Pseudouridine synthase I, catalytic domain, N-terminal subdomain"/>
    <property type="match status" value="1"/>
</dbReference>
<keyword evidence="3 4" id="KW-0413">Isomerase</keyword>
<dbReference type="EMBL" id="MDYQ01000200">
    <property type="protein sequence ID" value="PRP79022.1"/>
    <property type="molecule type" value="Genomic_DNA"/>
</dbReference>
<feature type="region of interest" description="Disordered" evidence="5">
    <location>
        <begin position="1"/>
        <end position="26"/>
    </location>
</feature>
<dbReference type="SUPFAM" id="SSF55120">
    <property type="entry name" value="Pseudouridine synthase"/>
    <property type="match status" value="1"/>
</dbReference>